<dbReference type="KEGG" id="lrs:PX52LOC_01849"/>
<dbReference type="EMBL" id="CP042425">
    <property type="protein sequence ID" value="QEL14947.1"/>
    <property type="molecule type" value="Genomic_DNA"/>
</dbReference>
<organism evidence="2 3">
    <name type="scientific">Limnoglobus roseus</name>
    <dbReference type="NCBI Taxonomy" id="2598579"/>
    <lineage>
        <taxon>Bacteria</taxon>
        <taxon>Pseudomonadati</taxon>
        <taxon>Planctomycetota</taxon>
        <taxon>Planctomycetia</taxon>
        <taxon>Gemmatales</taxon>
        <taxon>Gemmataceae</taxon>
        <taxon>Limnoglobus</taxon>
    </lineage>
</organism>
<evidence type="ECO:0000313" key="3">
    <source>
        <dbReference type="Proteomes" id="UP000324974"/>
    </source>
</evidence>
<dbReference type="RefSeq" id="WP_149109803.1">
    <property type="nucleotide sequence ID" value="NZ_CP042425.1"/>
</dbReference>
<keyword evidence="1" id="KW-1133">Transmembrane helix</keyword>
<gene>
    <name evidence="2" type="ORF">PX52LOC_01849</name>
</gene>
<accession>A0A5C1A9P5</accession>
<protein>
    <recommendedName>
        <fullName evidence="4">Phage tail tape measure protein</fullName>
    </recommendedName>
</protein>
<dbReference type="Proteomes" id="UP000324974">
    <property type="component" value="Chromosome"/>
</dbReference>
<reference evidence="3" key="1">
    <citation type="submission" date="2019-08" db="EMBL/GenBank/DDBJ databases">
        <title>Limnoglobus roseus gen. nov., sp. nov., a novel freshwater planctomycete with a giant genome from the family Gemmataceae.</title>
        <authorList>
            <person name="Kulichevskaya I.S."/>
            <person name="Naumoff D.G."/>
            <person name="Miroshnikov K."/>
            <person name="Ivanova A."/>
            <person name="Philippov D.A."/>
            <person name="Hakobyan A."/>
            <person name="Rijpstra I.C."/>
            <person name="Sinninghe Damste J.S."/>
            <person name="Liesack W."/>
            <person name="Dedysh S.N."/>
        </authorList>
    </citation>
    <scope>NUCLEOTIDE SEQUENCE [LARGE SCALE GENOMIC DNA]</scope>
    <source>
        <strain evidence="3">PX52</strain>
    </source>
</reference>
<proteinExistence type="predicted"/>
<evidence type="ECO:0000313" key="2">
    <source>
        <dbReference type="EMBL" id="QEL14947.1"/>
    </source>
</evidence>
<feature type="transmembrane region" description="Helical" evidence="1">
    <location>
        <begin position="275"/>
        <end position="294"/>
    </location>
</feature>
<keyword evidence="1" id="KW-0472">Membrane</keyword>
<dbReference type="AlphaFoldDB" id="A0A5C1A9P5"/>
<evidence type="ECO:0000256" key="1">
    <source>
        <dbReference type="SAM" id="Phobius"/>
    </source>
</evidence>
<keyword evidence="3" id="KW-1185">Reference proteome</keyword>
<name>A0A5C1A9P5_9BACT</name>
<sequence>MGLSSGGGRAGGVRAGSAFVELFVRDAKLGAGLKRAEQMLRATARTMATIGAGLVGVGVGAGSALAGIFAASTTRNTQFQQLSQKLGSSTEDLSKFAYAAESVGITLEEVIDDLENWPDRLSKIADGTSDLGAVFRKLGLDAKKMLASNDTLSGLREFVVALNKKGSNPEVLKALGDATADKGQNLIKLSRLGEDGLNRLFDQAQRVGAVVTSENARQSAEVSASWHEAFSAVKYSIMSVGDALLPTAATIKLIGSATTDAAVQVRGWVNENKDLALGFGLAAGAVTAIGVGFIGVGGALAVVATAWSGFVGVFSAGAGIISTVGGLLLSPILAVPTAIAAAGAAWLAFTKQGRETAGGFAGDIAGAFGPSLENAAATWGAFVQAIGRGDIQSAFSVGTAGVKVEWARLMVFLKSNWAEFSSDFAKIWEQVVTDIGIGMVGVQRQFGLISADEMKDTIGELLKMQDEFKKRNAVDKGPENAARADLQKALDALGAAKSENVYAQFLANRDAEARKNANKPGGGAGLLSEAAAGIRSTFGADATLQTFSNGGGAMKQLVNKAAQTNNILLQILNAISKTGLRVDPESGGLEFTGGK</sequence>
<keyword evidence="1" id="KW-0812">Transmembrane</keyword>
<feature type="transmembrane region" description="Helical" evidence="1">
    <location>
        <begin position="328"/>
        <end position="349"/>
    </location>
</feature>
<evidence type="ECO:0008006" key="4">
    <source>
        <dbReference type="Google" id="ProtNLM"/>
    </source>
</evidence>
<feature type="transmembrane region" description="Helical" evidence="1">
    <location>
        <begin position="300"/>
        <end position="321"/>
    </location>
</feature>
<feature type="transmembrane region" description="Helical" evidence="1">
    <location>
        <begin position="47"/>
        <end position="71"/>
    </location>
</feature>